<feature type="compositionally biased region" description="Polar residues" evidence="1">
    <location>
        <begin position="19"/>
        <end position="31"/>
    </location>
</feature>
<evidence type="ECO:0000256" key="1">
    <source>
        <dbReference type="SAM" id="MobiDB-lite"/>
    </source>
</evidence>
<feature type="compositionally biased region" description="Polar residues" evidence="1">
    <location>
        <begin position="69"/>
        <end position="88"/>
    </location>
</feature>
<proteinExistence type="predicted"/>
<sequence length="795" mass="86024">MDPATAPPNRPGGAPSPLPSQYQATQYNPAYSQDEVDPRPPPPEHSATPVQYQQTQYDPPHTPDGVNHQRPSGGSTPPVQYQDTQYDSPHTPYDVDQQTPSGESTPSVQYQDTQYDPAYGIPAEADPASRIRTSDDTARHSGRVSILGALGAWKLEAIAVVLAIGFLAAIFITLSQFNGQDVPNWPVSLNLNSLVAIYATILRALLLFAMAEVLSQEKWYWFRRPRPLRHLDDFDLASRGVLGSFKLLRVAFSSAVPLLAAITTIVLLATGPFAQQSVKTTLCRRVLGAAEPALIPVAAKLPSRDVAKKGYVGPVSLPASALNAVRAGLTTPSSGSTFNLPVVCQTGNCTFPEFKGITHSSLGLCSSCEDVTPTVVELPEKCPTDEDPPSYTSCEYEVSPPNAPKANIIPANVRFNIVPSAQKSVFDSGIFYDVVPFDWVNVTLLTRSLVGCDGENGKGGCTPKYPHLPGLQNANDFNFTIVAAQCSLYPCIKHYRGEVRGGELYEEIVSNTKLSANYTTDTGAFINLAAVADPCLVNGTWYDASTMDALIPQHGSISVNGSAHSPAPLPCVYQMPNTWMSIMTKELNTTLAGECTAIGYSKAGFLTHDASYCENWWLSSLWNNGSATFENVTGIFDNVAASVTNYMRVVGLRWDAIDNANNPPTRADLALVRGTAERMDLCIQFDWMWLLLPTILTLITVALLVASIVRTYFNGETTPAWKSSLLPLLFHGFSDKGDEVTPDHRMGLKELETTAKAMVASYAPDEHGGCGIVLEEGSSLRKRHAGGEGYEHVES</sequence>
<evidence type="ECO:0000256" key="2">
    <source>
        <dbReference type="SAM" id="Phobius"/>
    </source>
</evidence>
<dbReference type="PANTHER" id="PTHR35394">
    <property type="entry name" value="DUF3176 DOMAIN-CONTAINING PROTEIN"/>
    <property type="match status" value="1"/>
</dbReference>
<comment type="caution">
    <text evidence="3">The sequence shown here is derived from an EMBL/GenBank/DDBJ whole genome shotgun (WGS) entry which is preliminary data.</text>
</comment>
<feature type="compositionally biased region" description="Polar residues" evidence="1">
    <location>
        <begin position="48"/>
        <end position="57"/>
    </location>
</feature>
<evidence type="ECO:0000313" key="3">
    <source>
        <dbReference type="EMBL" id="KAK0751315.1"/>
    </source>
</evidence>
<dbReference type="PANTHER" id="PTHR35394:SF5">
    <property type="entry name" value="DUF3176 DOMAIN-CONTAINING PROTEIN"/>
    <property type="match status" value="1"/>
</dbReference>
<dbReference type="AlphaFoldDB" id="A0AA40F4X2"/>
<accession>A0AA40F4X2</accession>
<dbReference type="Proteomes" id="UP001172155">
    <property type="component" value="Unassembled WGS sequence"/>
</dbReference>
<reference evidence="3" key="1">
    <citation type="submission" date="2023-06" db="EMBL/GenBank/DDBJ databases">
        <title>Genome-scale phylogeny and comparative genomics of the fungal order Sordariales.</title>
        <authorList>
            <consortium name="Lawrence Berkeley National Laboratory"/>
            <person name="Hensen N."/>
            <person name="Bonometti L."/>
            <person name="Westerberg I."/>
            <person name="Brannstrom I.O."/>
            <person name="Guillou S."/>
            <person name="Cros-Aarteil S."/>
            <person name="Calhoun S."/>
            <person name="Haridas S."/>
            <person name="Kuo A."/>
            <person name="Mondo S."/>
            <person name="Pangilinan J."/>
            <person name="Riley R."/>
            <person name="LaButti K."/>
            <person name="Andreopoulos B."/>
            <person name="Lipzen A."/>
            <person name="Chen C."/>
            <person name="Yanf M."/>
            <person name="Daum C."/>
            <person name="Ng V."/>
            <person name="Clum A."/>
            <person name="Steindorff A."/>
            <person name="Ohm R."/>
            <person name="Martin F."/>
            <person name="Silar P."/>
            <person name="Natvig D."/>
            <person name="Lalanne C."/>
            <person name="Gautier V."/>
            <person name="Ament-velasquez S.L."/>
            <person name="Kruys A."/>
            <person name="Hutchinson M.I."/>
            <person name="Powell A.J."/>
            <person name="Barry K."/>
            <person name="Miller A.N."/>
            <person name="Grigoriev I.V."/>
            <person name="Debuchy R."/>
            <person name="Gladieux P."/>
            <person name="Thoren M.H."/>
            <person name="Johannesson H."/>
        </authorList>
    </citation>
    <scope>NUCLEOTIDE SEQUENCE</scope>
    <source>
        <strain evidence="3">SMH3187-1</strain>
    </source>
</reference>
<feature type="transmembrane region" description="Helical" evidence="2">
    <location>
        <begin position="194"/>
        <end position="214"/>
    </location>
</feature>
<feature type="transmembrane region" description="Helical" evidence="2">
    <location>
        <begin position="687"/>
        <end position="713"/>
    </location>
</feature>
<keyword evidence="4" id="KW-1185">Reference proteome</keyword>
<organism evidence="3 4">
    <name type="scientific">Schizothecium vesticola</name>
    <dbReference type="NCBI Taxonomy" id="314040"/>
    <lineage>
        <taxon>Eukaryota</taxon>
        <taxon>Fungi</taxon>
        <taxon>Dikarya</taxon>
        <taxon>Ascomycota</taxon>
        <taxon>Pezizomycotina</taxon>
        <taxon>Sordariomycetes</taxon>
        <taxon>Sordariomycetidae</taxon>
        <taxon>Sordariales</taxon>
        <taxon>Schizotheciaceae</taxon>
        <taxon>Schizothecium</taxon>
    </lineage>
</organism>
<dbReference type="InterPro" id="IPR021514">
    <property type="entry name" value="DUF3176"/>
</dbReference>
<dbReference type="Pfam" id="PF11374">
    <property type="entry name" value="DUF3176"/>
    <property type="match status" value="1"/>
</dbReference>
<gene>
    <name evidence="3" type="ORF">B0T18DRAFT_425975</name>
</gene>
<feature type="transmembrane region" description="Helical" evidence="2">
    <location>
        <begin position="155"/>
        <end position="174"/>
    </location>
</feature>
<dbReference type="EMBL" id="JAUKUD010000002">
    <property type="protein sequence ID" value="KAK0751315.1"/>
    <property type="molecule type" value="Genomic_DNA"/>
</dbReference>
<keyword evidence="2" id="KW-0812">Transmembrane</keyword>
<feature type="transmembrane region" description="Helical" evidence="2">
    <location>
        <begin position="247"/>
        <end position="269"/>
    </location>
</feature>
<protein>
    <submittedName>
        <fullName evidence="3">Uncharacterized protein</fullName>
    </submittedName>
</protein>
<evidence type="ECO:0000313" key="4">
    <source>
        <dbReference type="Proteomes" id="UP001172155"/>
    </source>
</evidence>
<feature type="region of interest" description="Disordered" evidence="1">
    <location>
        <begin position="1"/>
        <end position="110"/>
    </location>
</feature>
<keyword evidence="2" id="KW-0472">Membrane</keyword>
<feature type="compositionally biased region" description="Pro residues" evidence="1">
    <location>
        <begin position="1"/>
        <end position="18"/>
    </location>
</feature>
<name>A0AA40F4X2_9PEZI</name>
<feature type="compositionally biased region" description="Polar residues" evidence="1">
    <location>
        <begin position="96"/>
        <end position="110"/>
    </location>
</feature>
<keyword evidence="2" id="KW-1133">Transmembrane helix</keyword>